<dbReference type="GO" id="GO:0008897">
    <property type="term" value="F:holo-[acyl-carrier-protein] synthase activity"/>
    <property type="evidence" value="ECO:0007669"/>
    <property type="project" value="InterPro"/>
</dbReference>
<reference evidence="4 5" key="1">
    <citation type="journal article" date="2015" name="Stand. Genomic Sci.">
        <title>Genomic Encyclopedia of Bacterial and Archaeal Type Strains, Phase III: the genomes of soil and plant-associated and newly described type strains.</title>
        <authorList>
            <person name="Whitman W.B."/>
            <person name="Woyke T."/>
            <person name="Klenk H.P."/>
            <person name="Zhou Y."/>
            <person name="Lilburn T.G."/>
            <person name="Beck B.J."/>
            <person name="De Vos P."/>
            <person name="Vandamme P."/>
            <person name="Eisen J.A."/>
            <person name="Garrity G."/>
            <person name="Hugenholtz P."/>
            <person name="Kyrpides N.C."/>
        </authorList>
    </citation>
    <scope>NUCLEOTIDE SEQUENCE [LARGE SCALE GENOMIC DNA]</scope>
    <source>
        <strain evidence="4 5">VKM Ac-2572</strain>
    </source>
</reference>
<organism evidence="4 5">
    <name type="scientific">Kribbella steppae</name>
    <dbReference type="NCBI Taxonomy" id="2512223"/>
    <lineage>
        <taxon>Bacteria</taxon>
        <taxon>Bacillati</taxon>
        <taxon>Actinomycetota</taxon>
        <taxon>Actinomycetes</taxon>
        <taxon>Propionibacteriales</taxon>
        <taxon>Kribbellaceae</taxon>
        <taxon>Kribbella</taxon>
    </lineage>
</organism>
<dbReference type="Pfam" id="PF01648">
    <property type="entry name" value="ACPS"/>
    <property type="match status" value="1"/>
</dbReference>
<dbReference type="Gene3D" id="3.90.470.20">
    <property type="entry name" value="4'-phosphopantetheinyl transferase domain"/>
    <property type="match status" value="1"/>
</dbReference>
<keyword evidence="2 4" id="KW-0808">Transferase</keyword>
<dbReference type="InterPro" id="IPR037143">
    <property type="entry name" value="4-PPantetheinyl_Trfase_dom_sf"/>
</dbReference>
<evidence type="ECO:0000256" key="2">
    <source>
        <dbReference type="ARBA" id="ARBA00022679"/>
    </source>
</evidence>
<gene>
    <name evidence="4" type="ORF">EV652_12723</name>
</gene>
<evidence type="ECO:0000313" key="5">
    <source>
        <dbReference type="Proteomes" id="UP000294508"/>
    </source>
</evidence>
<dbReference type="InterPro" id="IPR050559">
    <property type="entry name" value="P-Pant_transferase_sf"/>
</dbReference>
<proteinExistence type="inferred from homology"/>
<dbReference type="GO" id="GO:0000287">
    <property type="term" value="F:magnesium ion binding"/>
    <property type="evidence" value="ECO:0007669"/>
    <property type="project" value="InterPro"/>
</dbReference>
<dbReference type="SUPFAM" id="SSF56214">
    <property type="entry name" value="4'-phosphopantetheinyl transferase"/>
    <property type="match status" value="1"/>
</dbReference>
<evidence type="ECO:0000313" key="4">
    <source>
        <dbReference type="EMBL" id="TCO13132.1"/>
    </source>
</evidence>
<dbReference type="GO" id="GO:0019878">
    <property type="term" value="P:lysine biosynthetic process via aminoadipic acid"/>
    <property type="evidence" value="ECO:0007669"/>
    <property type="project" value="TreeGrafter"/>
</dbReference>
<comment type="similarity">
    <text evidence="1">Belongs to the P-Pant transferase superfamily. Gsp/Sfp/HetI/AcpT family.</text>
</comment>
<dbReference type="AlphaFoldDB" id="A0A4R2GSC2"/>
<dbReference type="PANTHER" id="PTHR12215:SF10">
    <property type="entry name" value="L-AMINOADIPATE-SEMIALDEHYDE DEHYDROGENASE-PHOSPHOPANTETHEINYL TRANSFERASE"/>
    <property type="match status" value="1"/>
</dbReference>
<comment type="caution">
    <text evidence="4">The sequence shown here is derived from an EMBL/GenBank/DDBJ whole genome shotgun (WGS) entry which is preliminary data.</text>
</comment>
<dbReference type="EMBL" id="SLWN01000027">
    <property type="protein sequence ID" value="TCO13132.1"/>
    <property type="molecule type" value="Genomic_DNA"/>
</dbReference>
<dbReference type="InterPro" id="IPR008278">
    <property type="entry name" value="4-PPantetheinyl_Trfase_dom"/>
</dbReference>
<feature type="domain" description="4'-phosphopantetheinyl transferase" evidence="3">
    <location>
        <begin position="67"/>
        <end position="126"/>
    </location>
</feature>
<accession>A0A4R2GSC2</accession>
<dbReference type="PANTHER" id="PTHR12215">
    <property type="entry name" value="PHOSPHOPANTETHEINE TRANSFERASE"/>
    <property type="match status" value="1"/>
</dbReference>
<protein>
    <submittedName>
        <fullName evidence="4">4'-phosphopantetheinyl transferase superfamily protein</fullName>
    </submittedName>
</protein>
<name>A0A4R2GSC2_9ACTN</name>
<dbReference type="Proteomes" id="UP000294508">
    <property type="component" value="Unassembled WGS sequence"/>
</dbReference>
<sequence length="212" mass="22656">MHVWTAPAGDDQRSAAKELLLELAGSLLERTAVLRHEPSGRPYVDGLAVSLSHSRSLVAVAASATGPVGVDVEDVYPRDVSGLARRWFDPSELEWMAGEADELTAFLQLWTAKEAVGKALGLGLRNTGLRRRMPLPAPVQPEHARRGLALPAGLVSSEPSLTVLHLPVDQQAVLAVALPAAATEVLLTEHHGAALRRTVRSRTSFPVVVRGI</sequence>
<dbReference type="GO" id="GO:0005829">
    <property type="term" value="C:cytosol"/>
    <property type="evidence" value="ECO:0007669"/>
    <property type="project" value="TreeGrafter"/>
</dbReference>
<evidence type="ECO:0000259" key="3">
    <source>
        <dbReference type="Pfam" id="PF01648"/>
    </source>
</evidence>
<keyword evidence="5" id="KW-1185">Reference proteome</keyword>
<evidence type="ECO:0000256" key="1">
    <source>
        <dbReference type="ARBA" id="ARBA00010990"/>
    </source>
</evidence>